<gene>
    <name evidence="3" type="ORF">BC6307_04065</name>
</gene>
<dbReference type="AlphaFoldDB" id="A0A223KLX4"/>
<dbReference type="Proteomes" id="UP000215224">
    <property type="component" value="Chromosome"/>
</dbReference>
<evidence type="ECO:0000313" key="4">
    <source>
        <dbReference type="Proteomes" id="UP000215224"/>
    </source>
</evidence>
<dbReference type="InterPro" id="IPR001279">
    <property type="entry name" value="Metallo-B-lactamas"/>
</dbReference>
<evidence type="ECO:0000259" key="2">
    <source>
        <dbReference type="SMART" id="SM00849"/>
    </source>
</evidence>
<dbReference type="InterPro" id="IPR036866">
    <property type="entry name" value="RibonucZ/Hydroxyglut_hydro"/>
</dbReference>
<dbReference type="SMART" id="SM00849">
    <property type="entry name" value="Lactamase_B"/>
    <property type="match status" value="1"/>
</dbReference>
<keyword evidence="4" id="KW-1185">Reference proteome</keyword>
<dbReference type="KEGG" id="bcoh:BC6307_04065"/>
<evidence type="ECO:0000256" key="1">
    <source>
        <dbReference type="ARBA" id="ARBA00022833"/>
    </source>
</evidence>
<dbReference type="Pfam" id="PF12706">
    <property type="entry name" value="Lactamase_B_2"/>
    <property type="match status" value="1"/>
</dbReference>
<dbReference type="Gene3D" id="3.60.15.10">
    <property type="entry name" value="Ribonuclease Z/Hydroxyacylglutathione hydrolase-like"/>
    <property type="match status" value="1"/>
</dbReference>
<feature type="domain" description="Metallo-beta-lactamase" evidence="2">
    <location>
        <begin position="18"/>
        <end position="211"/>
    </location>
</feature>
<reference evidence="3 4" key="1">
    <citation type="submission" date="2016-12" db="EMBL/GenBank/DDBJ databases">
        <title>The whole genome sequencing and assembly of Bacillus cohnii DSM 6307T strain.</title>
        <authorList>
            <person name="Lee Y.-J."/>
            <person name="Yi H."/>
            <person name="Bahn Y.-S."/>
            <person name="Kim J.F."/>
            <person name="Lee D.-W."/>
        </authorList>
    </citation>
    <scope>NUCLEOTIDE SEQUENCE [LARGE SCALE GENOMIC DNA]</scope>
    <source>
        <strain evidence="3 4">DSM 6307</strain>
    </source>
</reference>
<protein>
    <recommendedName>
        <fullName evidence="2">Metallo-beta-lactamase domain-containing protein</fullName>
    </recommendedName>
</protein>
<sequence length="247" mass="27270">MKLTVLGYWGGYPAVNSATSGYLLQKDGFNLLVDCGSGVLSQLQNYLKPNELHAVLISHYHQDHIADIGVLQYARLIQTFLGNELPTLPIYGHREDEQAFSKLTHQKVTTGIAYNPEETLTIGPFSVQFLKTSHPVSCYAMKISSEDSTIVYTADSSYQDSFIPFSTGADFLIAECNLYANQDGKSGGHMNSHDVAKIAQNANVQQLLLTHLPHFGKHDQLLEEATSIYKGNVKLATTGFTWQKGKI</sequence>
<dbReference type="SUPFAM" id="SSF56281">
    <property type="entry name" value="Metallo-hydrolase/oxidoreductase"/>
    <property type="match status" value="1"/>
</dbReference>
<dbReference type="PANTHER" id="PTHR46018:SF4">
    <property type="entry name" value="METALLO-HYDROLASE YHFI-RELATED"/>
    <property type="match status" value="1"/>
</dbReference>
<dbReference type="CDD" id="cd07716">
    <property type="entry name" value="RNaseZ_short-form-like_MBL-fold"/>
    <property type="match status" value="1"/>
</dbReference>
<dbReference type="RefSeq" id="WP_066420548.1">
    <property type="nucleotide sequence ID" value="NZ_CP018866.1"/>
</dbReference>
<proteinExistence type="predicted"/>
<dbReference type="STRING" id="1314751.GCA_001591425_04313"/>
<dbReference type="EMBL" id="CP018866">
    <property type="protein sequence ID" value="AST90509.1"/>
    <property type="molecule type" value="Genomic_DNA"/>
</dbReference>
<evidence type="ECO:0000313" key="3">
    <source>
        <dbReference type="EMBL" id="AST90509.1"/>
    </source>
</evidence>
<dbReference type="GO" id="GO:0042781">
    <property type="term" value="F:3'-tRNA processing endoribonuclease activity"/>
    <property type="evidence" value="ECO:0007669"/>
    <property type="project" value="TreeGrafter"/>
</dbReference>
<organism evidence="3 4">
    <name type="scientific">Sutcliffiella cohnii</name>
    <dbReference type="NCBI Taxonomy" id="33932"/>
    <lineage>
        <taxon>Bacteria</taxon>
        <taxon>Bacillati</taxon>
        <taxon>Bacillota</taxon>
        <taxon>Bacilli</taxon>
        <taxon>Bacillales</taxon>
        <taxon>Bacillaceae</taxon>
        <taxon>Sutcliffiella</taxon>
    </lineage>
</organism>
<accession>A0A223KLX4</accession>
<keyword evidence="1" id="KW-0862">Zinc</keyword>
<name>A0A223KLX4_9BACI</name>
<dbReference type="PANTHER" id="PTHR46018">
    <property type="entry name" value="ZINC PHOSPHODIESTERASE ELAC PROTEIN 1"/>
    <property type="match status" value="1"/>
</dbReference>